<proteinExistence type="predicted"/>
<dbReference type="Pfam" id="PF00583">
    <property type="entry name" value="Acetyltransf_1"/>
    <property type="match status" value="1"/>
</dbReference>
<name>A0A1H8BDD5_9BACL</name>
<dbReference type="CDD" id="cd04301">
    <property type="entry name" value="NAT_SF"/>
    <property type="match status" value="1"/>
</dbReference>
<evidence type="ECO:0000259" key="2">
    <source>
        <dbReference type="PROSITE" id="PS51186"/>
    </source>
</evidence>
<dbReference type="InterPro" id="IPR000182">
    <property type="entry name" value="GNAT_dom"/>
</dbReference>
<dbReference type="Gene3D" id="3.40.630.30">
    <property type="match status" value="1"/>
</dbReference>
<accession>A0A1H8BDD5</accession>
<reference evidence="3 4" key="1">
    <citation type="submission" date="2016-10" db="EMBL/GenBank/DDBJ databases">
        <authorList>
            <person name="de Groot N.N."/>
        </authorList>
    </citation>
    <scope>NUCLEOTIDE SEQUENCE [LARGE SCALE GENOMIC DNA]</scope>
    <source>
        <strain evidence="3 4">DSM 46701</strain>
    </source>
</reference>
<evidence type="ECO:0000313" key="3">
    <source>
        <dbReference type="EMBL" id="SEM80833.1"/>
    </source>
</evidence>
<dbReference type="PROSITE" id="PS51186">
    <property type="entry name" value="GNAT"/>
    <property type="match status" value="1"/>
</dbReference>
<evidence type="ECO:0000256" key="1">
    <source>
        <dbReference type="ARBA" id="ARBA00022679"/>
    </source>
</evidence>
<dbReference type="PANTHER" id="PTHR13947">
    <property type="entry name" value="GNAT FAMILY N-ACETYLTRANSFERASE"/>
    <property type="match status" value="1"/>
</dbReference>
<evidence type="ECO:0000313" key="4">
    <source>
        <dbReference type="Proteomes" id="UP000199695"/>
    </source>
</evidence>
<organism evidence="3 4">
    <name type="scientific">Lihuaxuella thermophila</name>
    <dbReference type="NCBI Taxonomy" id="1173111"/>
    <lineage>
        <taxon>Bacteria</taxon>
        <taxon>Bacillati</taxon>
        <taxon>Bacillota</taxon>
        <taxon>Bacilli</taxon>
        <taxon>Bacillales</taxon>
        <taxon>Thermoactinomycetaceae</taxon>
        <taxon>Lihuaxuella</taxon>
    </lineage>
</organism>
<sequence>MKFVQAKEEQLPEIINLYDNVVQVMNENGIDQWGEDYPNPDVLKRDLEEGNLYLLKKDGKIAGAVVLNKEYEPEYKQIPWQDRSGNFLVVHRLCINPSFQGQGISKILLDEIEEFAKTHGYSSIRLDTYIPNEKAMNLYEGQGYERRGKFYFPTHQEPFMAFEKELIHS</sequence>
<dbReference type="SUPFAM" id="SSF55729">
    <property type="entry name" value="Acyl-CoA N-acyltransferases (Nat)"/>
    <property type="match status" value="1"/>
</dbReference>
<dbReference type="InterPro" id="IPR016181">
    <property type="entry name" value="Acyl_CoA_acyltransferase"/>
</dbReference>
<dbReference type="PANTHER" id="PTHR13947:SF37">
    <property type="entry name" value="LD18367P"/>
    <property type="match status" value="1"/>
</dbReference>
<dbReference type="EMBL" id="FOCQ01000002">
    <property type="protein sequence ID" value="SEM80833.1"/>
    <property type="molecule type" value="Genomic_DNA"/>
</dbReference>
<keyword evidence="4" id="KW-1185">Reference proteome</keyword>
<protein>
    <submittedName>
        <fullName evidence="3">Acetyltransferase (GNAT) family protein</fullName>
    </submittedName>
</protein>
<dbReference type="OrthoDB" id="9796381at2"/>
<dbReference type="AlphaFoldDB" id="A0A1H8BDD5"/>
<keyword evidence="1 3" id="KW-0808">Transferase</keyword>
<gene>
    <name evidence="3" type="ORF">SAMN05444955_102127</name>
</gene>
<dbReference type="InterPro" id="IPR050769">
    <property type="entry name" value="NAT_camello-type"/>
</dbReference>
<dbReference type="Proteomes" id="UP000199695">
    <property type="component" value="Unassembled WGS sequence"/>
</dbReference>
<dbReference type="RefSeq" id="WP_089965014.1">
    <property type="nucleotide sequence ID" value="NZ_FOCQ01000002.1"/>
</dbReference>
<dbReference type="STRING" id="1173111.SAMN05444955_102127"/>
<feature type="domain" description="N-acetyltransferase" evidence="2">
    <location>
        <begin position="1"/>
        <end position="165"/>
    </location>
</feature>
<dbReference type="GO" id="GO:0008080">
    <property type="term" value="F:N-acetyltransferase activity"/>
    <property type="evidence" value="ECO:0007669"/>
    <property type="project" value="InterPro"/>
</dbReference>